<evidence type="ECO:0000259" key="2">
    <source>
        <dbReference type="Pfam" id="PF00248"/>
    </source>
</evidence>
<evidence type="ECO:0000313" key="4">
    <source>
        <dbReference type="Proteomes" id="UP000035955"/>
    </source>
</evidence>
<feature type="domain" description="NADP-dependent oxidoreductase" evidence="2">
    <location>
        <begin position="17"/>
        <end position="317"/>
    </location>
</feature>
<dbReference type="PANTHER" id="PTHR43364:SF18">
    <property type="entry name" value="OXIDOREDUCTASE"/>
    <property type="match status" value="1"/>
</dbReference>
<dbReference type="PANTHER" id="PTHR43364">
    <property type="entry name" value="NADH-SPECIFIC METHYLGLYOXAL REDUCTASE-RELATED"/>
    <property type="match status" value="1"/>
</dbReference>
<organism evidence="3 4">
    <name type="scientific">Methylobacterium variabile</name>
    <dbReference type="NCBI Taxonomy" id="298794"/>
    <lineage>
        <taxon>Bacteria</taxon>
        <taxon>Pseudomonadati</taxon>
        <taxon>Pseudomonadota</taxon>
        <taxon>Alphaproteobacteria</taxon>
        <taxon>Hyphomicrobiales</taxon>
        <taxon>Methylobacteriaceae</taxon>
        <taxon>Methylobacterium</taxon>
    </lineage>
</organism>
<dbReference type="PATRIC" id="fig|298794.3.peg.2362"/>
<accession>A0A0J6SF54</accession>
<dbReference type="InterPro" id="IPR023210">
    <property type="entry name" value="NADP_OxRdtase_dom"/>
</dbReference>
<dbReference type="OrthoDB" id="9803483at2"/>
<dbReference type="Pfam" id="PF00248">
    <property type="entry name" value="Aldo_ket_red"/>
    <property type="match status" value="1"/>
</dbReference>
<dbReference type="EMBL" id="LABY01000178">
    <property type="protein sequence ID" value="KMO32327.1"/>
    <property type="molecule type" value="Genomic_DNA"/>
</dbReference>
<evidence type="ECO:0000313" key="3">
    <source>
        <dbReference type="EMBL" id="KMO32327.1"/>
    </source>
</evidence>
<dbReference type="SUPFAM" id="SSF51430">
    <property type="entry name" value="NAD(P)-linked oxidoreductase"/>
    <property type="match status" value="1"/>
</dbReference>
<dbReference type="GO" id="GO:0016491">
    <property type="term" value="F:oxidoreductase activity"/>
    <property type="evidence" value="ECO:0007669"/>
    <property type="project" value="UniProtKB-KW"/>
</dbReference>
<dbReference type="InterPro" id="IPR036812">
    <property type="entry name" value="NAD(P)_OxRdtase_dom_sf"/>
</dbReference>
<dbReference type="InterPro" id="IPR050523">
    <property type="entry name" value="AKR_Detox_Biosynth"/>
</dbReference>
<keyword evidence="1" id="KW-0560">Oxidoreductase</keyword>
<dbReference type="RefSeq" id="WP_048446758.1">
    <property type="nucleotide sequence ID" value="NZ_LABY01000178.1"/>
</dbReference>
<proteinExistence type="predicted"/>
<dbReference type="Proteomes" id="UP000035955">
    <property type="component" value="Unassembled WGS sequence"/>
</dbReference>
<dbReference type="FunFam" id="3.20.20.100:FF:000004">
    <property type="entry name" value="Oxidoreductase, aldo/keto reductase"/>
    <property type="match status" value="1"/>
</dbReference>
<sequence length="342" mass="37497">MEYRQFGRSGLKVPVLSLGTGTFGGNNEFFQRWGQTDVAEASRMVDLCLDAGVNFFDTADIYSQGASEEILGQALKGKRDRALISTKATFPMGEGPNDKGSSRYHLVRACEASLRRLGTDHIDVYFMHGFDALTPVDETLRALDDLVRAGKIGYIGASNFSGWQLMKALGTSERYGLARYVAYQGYYSLVGRHYEWELMPLGLDQGVALMVWSPLGWGRLTGKIRRGANASGRIAAGGAEGGPPVSDEALFRVVDVLDVVAAETGRSVAQVALNWLLSRPTVANIVVGARNEEQLKQNLGAVGWSLDPQQIARLDAASQETPIYPYWHQKGFDERNPKPTTW</sequence>
<reference evidence="3 4" key="1">
    <citation type="submission" date="2015-03" db="EMBL/GenBank/DDBJ databases">
        <title>Genome sequencing of Methylobacterium variabile DSM 16961.</title>
        <authorList>
            <person name="Chaudhry V."/>
            <person name="Patil P.B."/>
        </authorList>
    </citation>
    <scope>NUCLEOTIDE SEQUENCE [LARGE SCALE GENOMIC DNA]</scope>
    <source>
        <strain evidence="3 4">DSM 16961</strain>
    </source>
</reference>
<protein>
    <submittedName>
        <fullName evidence="3">Aldo/keto reductase</fullName>
    </submittedName>
</protein>
<dbReference type="AlphaFoldDB" id="A0A0J6SF54"/>
<comment type="caution">
    <text evidence="3">The sequence shown here is derived from an EMBL/GenBank/DDBJ whole genome shotgun (WGS) entry which is preliminary data.</text>
</comment>
<name>A0A0J6SF54_9HYPH</name>
<dbReference type="GO" id="GO:0005829">
    <property type="term" value="C:cytosol"/>
    <property type="evidence" value="ECO:0007669"/>
    <property type="project" value="TreeGrafter"/>
</dbReference>
<dbReference type="Gene3D" id="3.20.20.100">
    <property type="entry name" value="NADP-dependent oxidoreductase domain"/>
    <property type="match status" value="1"/>
</dbReference>
<dbReference type="CDD" id="cd19091">
    <property type="entry name" value="AKR_PsAKR"/>
    <property type="match status" value="1"/>
</dbReference>
<evidence type="ECO:0000256" key="1">
    <source>
        <dbReference type="ARBA" id="ARBA00023002"/>
    </source>
</evidence>
<keyword evidence="4" id="KW-1185">Reference proteome</keyword>
<dbReference type="PRINTS" id="PR00069">
    <property type="entry name" value="ALDKETRDTASE"/>
</dbReference>
<gene>
    <name evidence="3" type="ORF">VQ02_24130</name>
</gene>
<dbReference type="InterPro" id="IPR020471">
    <property type="entry name" value="AKR"/>
</dbReference>